<dbReference type="STRING" id="1435377.SUSAZ_06375"/>
<dbReference type="InterPro" id="IPR014777">
    <property type="entry name" value="4pyrrole_Mease_sub1"/>
</dbReference>
<dbReference type="GO" id="GO:0017183">
    <property type="term" value="P:protein histidyl modification to diphthamide"/>
    <property type="evidence" value="ECO:0007669"/>
    <property type="project" value="UniProtKB-UniPathway"/>
</dbReference>
<gene>
    <name evidence="8" type="ORF">ATY89_11330</name>
    <name evidence="9" type="ORF">ATZ20_02885</name>
</gene>
<comment type="pathway">
    <text evidence="1">Protein modification; peptidyl-diphthamide biosynthesis.</text>
</comment>
<feature type="binding site" evidence="6">
    <location>
        <position position="204"/>
    </location>
    <ligand>
        <name>S-adenosyl-L-methionine</name>
        <dbReference type="ChEBI" id="CHEBI:59789"/>
    </ligand>
</feature>
<evidence type="ECO:0000313" key="9">
    <source>
        <dbReference type="EMBL" id="ALU31194.1"/>
    </source>
</evidence>
<dbReference type="Gene3D" id="3.30.950.10">
    <property type="entry name" value="Methyltransferase, Cobalt-precorrin-4 Transmethylase, Domain 2"/>
    <property type="match status" value="1"/>
</dbReference>
<dbReference type="Pfam" id="PF00590">
    <property type="entry name" value="TP_methylase"/>
    <property type="match status" value="1"/>
</dbReference>
<dbReference type="PIRSF" id="PIRSF036432">
    <property type="entry name" value="Diphthine_synth"/>
    <property type="match status" value="1"/>
</dbReference>
<protein>
    <submittedName>
        <fullName evidence="9">Diphthine synthase</fullName>
    </submittedName>
</protein>
<dbReference type="SUPFAM" id="SSF53790">
    <property type="entry name" value="Tetrapyrrole methylase"/>
    <property type="match status" value="1"/>
</dbReference>
<evidence type="ECO:0000256" key="3">
    <source>
        <dbReference type="ARBA" id="ARBA00022603"/>
    </source>
</evidence>
<evidence type="ECO:0000313" key="11">
    <source>
        <dbReference type="Proteomes" id="UP000065473"/>
    </source>
</evidence>
<dbReference type="InterPro" id="IPR035996">
    <property type="entry name" value="4pyrrol_Methylase_sf"/>
</dbReference>
<name>A0A0U3FDF6_9CREN</name>
<comment type="similarity">
    <text evidence="2">Belongs to the diphthine synthase family.</text>
</comment>
<accession>A0A0U3FDF6</accession>
<dbReference type="NCBIfam" id="TIGR00522">
    <property type="entry name" value="dph5"/>
    <property type="match status" value="1"/>
</dbReference>
<dbReference type="Proteomes" id="UP000065473">
    <property type="component" value="Chromosome"/>
</dbReference>
<dbReference type="GeneID" id="14551837"/>
<dbReference type="PANTHER" id="PTHR10882:SF0">
    <property type="entry name" value="DIPHTHINE METHYL ESTER SYNTHASE"/>
    <property type="match status" value="1"/>
</dbReference>
<dbReference type="PANTHER" id="PTHR10882">
    <property type="entry name" value="DIPHTHINE SYNTHASE"/>
    <property type="match status" value="1"/>
</dbReference>
<keyword evidence="4" id="KW-0808">Transferase</keyword>
<evidence type="ECO:0000256" key="1">
    <source>
        <dbReference type="ARBA" id="ARBA00005156"/>
    </source>
</evidence>
<feature type="binding site" evidence="6">
    <location>
        <position position="229"/>
    </location>
    <ligand>
        <name>S-adenosyl-L-methionine</name>
        <dbReference type="ChEBI" id="CHEBI:59789"/>
    </ligand>
</feature>
<dbReference type="EMBL" id="CP013695">
    <property type="protein sequence ID" value="ALU31194.1"/>
    <property type="molecule type" value="Genomic_DNA"/>
</dbReference>
<feature type="binding site" evidence="6">
    <location>
        <position position="167"/>
    </location>
    <ligand>
        <name>S-adenosyl-L-methionine</name>
        <dbReference type="ChEBI" id="CHEBI:59789"/>
    </ligand>
</feature>
<dbReference type="EMBL" id="CP013694">
    <property type="protein sequence ID" value="ALU30472.1"/>
    <property type="molecule type" value="Genomic_DNA"/>
</dbReference>
<keyword evidence="3" id="KW-0489">Methyltransferase</keyword>
<dbReference type="Proteomes" id="UP000060043">
    <property type="component" value="Chromosome"/>
</dbReference>
<feature type="binding site" evidence="6">
    <location>
        <position position="86"/>
    </location>
    <ligand>
        <name>S-adenosyl-L-methionine</name>
        <dbReference type="ChEBI" id="CHEBI:59789"/>
    </ligand>
</feature>
<sequence>MGVLKLIGLGLSYKFITEIALNELRTSDVVYADTYTSLTCGDLISRLHQLGINPIPVGRDFIENNYKKILELLDQGKSVGIAVIGDPMIATTHISLVTEARTKGHQVSIIPGVSVHCYIISKSMLSSYKFGKSVTIISSTDYGKIDTTPYKVLKENLERNLHTIFYLEPNMSARDAVSLLLQMEKIEEQGIINEDSLIIVGQHLGCDDEEIVSLKIKEIAKYNLKSPPHIIIFPSKSLHYMEIEGLKWLMK</sequence>
<dbReference type="PaxDb" id="1435377-SUSAZ_06375"/>
<evidence type="ECO:0000259" key="7">
    <source>
        <dbReference type="Pfam" id="PF00590"/>
    </source>
</evidence>
<evidence type="ECO:0000256" key="4">
    <source>
        <dbReference type="ARBA" id="ARBA00022679"/>
    </source>
</evidence>
<dbReference type="OMA" id="HNASIMS"/>
<dbReference type="GO" id="GO:0032259">
    <property type="term" value="P:methylation"/>
    <property type="evidence" value="ECO:0007669"/>
    <property type="project" value="UniProtKB-KW"/>
</dbReference>
<dbReference type="Gene3D" id="3.40.1010.10">
    <property type="entry name" value="Cobalt-precorrin-4 Transmethylase, Domain 1"/>
    <property type="match status" value="1"/>
</dbReference>
<evidence type="ECO:0000256" key="2">
    <source>
        <dbReference type="ARBA" id="ARBA00006729"/>
    </source>
</evidence>
<proteinExistence type="inferred from homology"/>
<feature type="binding site" evidence="6">
    <location>
        <position position="11"/>
    </location>
    <ligand>
        <name>S-adenosyl-L-methionine</name>
        <dbReference type="ChEBI" id="CHEBI:59789"/>
    </ligand>
</feature>
<dbReference type="CDD" id="cd11647">
    <property type="entry name" value="DHP5_DphB"/>
    <property type="match status" value="1"/>
</dbReference>
<evidence type="ECO:0000256" key="6">
    <source>
        <dbReference type="PIRSR" id="PIRSR036432-1"/>
    </source>
</evidence>
<dbReference type="UniPathway" id="UPA00559"/>
<dbReference type="GO" id="GO:0004164">
    <property type="term" value="F:diphthine synthase activity"/>
    <property type="evidence" value="ECO:0007669"/>
    <property type="project" value="InterPro"/>
</dbReference>
<evidence type="ECO:0000313" key="8">
    <source>
        <dbReference type="EMBL" id="ALU30472.1"/>
    </source>
</evidence>
<feature type="binding site" evidence="6">
    <location>
        <begin position="114"/>
        <end position="115"/>
    </location>
    <ligand>
        <name>S-adenosyl-L-methionine</name>
        <dbReference type="ChEBI" id="CHEBI:59789"/>
    </ligand>
</feature>
<dbReference type="InterPro" id="IPR014776">
    <property type="entry name" value="4pyrrole_Mease_sub2"/>
</dbReference>
<keyword evidence="5 6" id="KW-0949">S-adenosyl-L-methionine</keyword>
<feature type="binding site" evidence="6">
    <location>
        <position position="89"/>
    </location>
    <ligand>
        <name>S-adenosyl-L-methionine</name>
        <dbReference type="ChEBI" id="CHEBI:59789"/>
    </ligand>
</feature>
<dbReference type="AlphaFoldDB" id="A0A0U3FDF6"/>
<dbReference type="InterPro" id="IPR000878">
    <property type="entry name" value="4pyrrol_Mease"/>
</dbReference>
<dbReference type="InterPro" id="IPR004551">
    <property type="entry name" value="Dphthn_synthase"/>
</dbReference>
<organism evidence="9 10">
    <name type="scientific">Sulfolobus acidocaldarius</name>
    <dbReference type="NCBI Taxonomy" id="2285"/>
    <lineage>
        <taxon>Archaea</taxon>
        <taxon>Thermoproteota</taxon>
        <taxon>Thermoprotei</taxon>
        <taxon>Sulfolobales</taxon>
        <taxon>Sulfolobaceae</taxon>
        <taxon>Sulfolobus</taxon>
    </lineage>
</organism>
<dbReference type="OrthoDB" id="39139at2157"/>
<evidence type="ECO:0000256" key="5">
    <source>
        <dbReference type="ARBA" id="ARBA00022691"/>
    </source>
</evidence>
<evidence type="ECO:0000313" key="10">
    <source>
        <dbReference type="Proteomes" id="UP000060043"/>
    </source>
</evidence>
<dbReference type="RefSeq" id="WP_011278171.1">
    <property type="nucleotide sequence ID" value="NZ_BHWZ01000003.1"/>
</dbReference>
<feature type="domain" description="Tetrapyrrole methylase" evidence="7">
    <location>
        <begin position="6"/>
        <end position="219"/>
    </location>
</feature>
<reference evidence="10 11" key="1">
    <citation type="submission" date="2015-12" db="EMBL/GenBank/DDBJ databases">
        <title>A stable core within a dynamic pangenome in Sulfolobus acidocaldarius.</title>
        <authorList>
            <person name="Anderson R."/>
            <person name="Kouris A."/>
            <person name="Seward C."/>
            <person name="Campbell K."/>
            <person name="Whitaker R."/>
        </authorList>
    </citation>
    <scope>NUCLEOTIDE SEQUENCE [LARGE SCALE GENOMIC DNA]</scope>
    <source>
        <strain evidence="8 11">GG12-C01-09</strain>
        <strain evidence="9 10">NG05B_CO5_07</strain>
    </source>
</reference>